<keyword evidence="3 6" id="KW-1133">Transmembrane helix</keyword>
<keyword evidence="2 6" id="KW-0812">Transmembrane</keyword>
<feature type="transmembrane region" description="Helical" evidence="6">
    <location>
        <begin position="467"/>
        <end position="489"/>
    </location>
</feature>
<dbReference type="InterPro" id="IPR050549">
    <property type="entry name" value="MFS_Trehalose_Transporter"/>
</dbReference>
<dbReference type="Proteomes" id="UP001549920">
    <property type="component" value="Unassembled WGS sequence"/>
</dbReference>
<dbReference type="InterPro" id="IPR005829">
    <property type="entry name" value="Sugar_transporter_CS"/>
</dbReference>
<dbReference type="InterPro" id="IPR005828">
    <property type="entry name" value="MFS_sugar_transport-like"/>
</dbReference>
<feature type="transmembrane region" description="Helical" evidence="6">
    <location>
        <begin position="273"/>
        <end position="293"/>
    </location>
</feature>
<keyword evidence="8" id="KW-1185">Reference proteome</keyword>
<sequence>MPWYSLRFKVSVRHCNRCATEEICKWYFLCYKLIYSGHLNVPTTSLGLAMGWVSLVSGEREEGTRIGEEAEGARVVAAAATTFLASLVGVPLSARALTYGRKFALIATSLCFVLCWSLKLAGGGWWVVTARVAAGLGGAGAYSISPLVAREMCEERIRGAAAAALVPAHNIGFLLMYLAADFAVPHQTVLWICLGMSLLHCAVFLLVPESPAYLAANKRDKEAVASLAWLRGVDVHNPSLVEELAALPPPDTAGISSFALLKDMLGNVSRRRAFIISFIAIVGQEACGVYTLMQFAERTFVLARDEDSPTTSALEMYHPNATEILNATNVVNVTNVLSATSALNVTSALNATALDHGLYAMNATLVVQTNALLTPARQAVVLGAVQLVASTIALYLVERVGRRRLLVTSAFVTGGCLALATAAAWLGRGQWAGLALAGAVAADNVGLQPAPYALLADMFHYQFRSAAIMLASAAACIANAVEVVVFPALAASCGLPSALLLAALLTGLYTLFALLAVPETRGLTPEHIYRLLDKKKDGEKDEKKENNDQEPENTRV</sequence>
<feature type="transmembrane region" description="Helical" evidence="6">
    <location>
        <begin position="161"/>
        <end position="183"/>
    </location>
</feature>
<comment type="caution">
    <text evidence="7">The sequence shown here is derived from an EMBL/GenBank/DDBJ whole genome shotgun (WGS) entry which is preliminary data.</text>
</comment>
<comment type="subcellular location">
    <subcellularLocation>
        <location evidence="1">Membrane</location>
        <topology evidence="1">Multi-pass membrane protein</topology>
    </subcellularLocation>
</comment>
<organism evidence="7 8">
    <name type="scientific">Loxostege sticticalis</name>
    <name type="common">Beet webworm moth</name>
    <dbReference type="NCBI Taxonomy" id="481309"/>
    <lineage>
        <taxon>Eukaryota</taxon>
        <taxon>Metazoa</taxon>
        <taxon>Ecdysozoa</taxon>
        <taxon>Arthropoda</taxon>
        <taxon>Hexapoda</taxon>
        <taxon>Insecta</taxon>
        <taxon>Pterygota</taxon>
        <taxon>Neoptera</taxon>
        <taxon>Endopterygota</taxon>
        <taxon>Lepidoptera</taxon>
        <taxon>Glossata</taxon>
        <taxon>Ditrysia</taxon>
        <taxon>Pyraloidea</taxon>
        <taxon>Crambidae</taxon>
        <taxon>Pyraustinae</taxon>
        <taxon>Loxostege</taxon>
    </lineage>
</organism>
<evidence type="ECO:0000256" key="4">
    <source>
        <dbReference type="ARBA" id="ARBA00023136"/>
    </source>
</evidence>
<feature type="transmembrane region" description="Helical" evidence="6">
    <location>
        <begin position="379"/>
        <end position="397"/>
    </location>
</feature>
<evidence type="ECO:0000313" key="7">
    <source>
        <dbReference type="EMBL" id="KAL0861811.1"/>
    </source>
</evidence>
<evidence type="ECO:0008006" key="9">
    <source>
        <dbReference type="Google" id="ProtNLM"/>
    </source>
</evidence>
<reference evidence="7 8" key="1">
    <citation type="submission" date="2024-06" db="EMBL/GenBank/DDBJ databases">
        <title>A chromosome-level genome assembly of beet webworm, Loxostege sticticalis.</title>
        <authorList>
            <person name="Zhang Y."/>
        </authorList>
    </citation>
    <scope>NUCLEOTIDE SEQUENCE [LARGE SCALE GENOMIC DNA]</scope>
    <source>
        <strain evidence="7">AQ026</strain>
        <tissue evidence="7">Whole body</tissue>
    </source>
</reference>
<dbReference type="EMBL" id="JBEUOH010000023">
    <property type="protein sequence ID" value="KAL0861811.1"/>
    <property type="molecule type" value="Genomic_DNA"/>
</dbReference>
<gene>
    <name evidence="7" type="ORF">ABMA27_009283</name>
</gene>
<evidence type="ECO:0000313" key="8">
    <source>
        <dbReference type="Proteomes" id="UP001549920"/>
    </source>
</evidence>
<feature type="region of interest" description="Disordered" evidence="5">
    <location>
        <begin position="534"/>
        <end position="556"/>
    </location>
</feature>
<proteinExistence type="predicted"/>
<dbReference type="PANTHER" id="PTHR48021:SF47">
    <property type="entry name" value="GH17672P"/>
    <property type="match status" value="1"/>
</dbReference>
<evidence type="ECO:0000256" key="2">
    <source>
        <dbReference type="ARBA" id="ARBA00022692"/>
    </source>
</evidence>
<dbReference type="PANTHER" id="PTHR48021">
    <property type="match status" value="1"/>
</dbReference>
<feature type="transmembrane region" description="Helical" evidence="6">
    <location>
        <begin position="189"/>
        <end position="207"/>
    </location>
</feature>
<protein>
    <recommendedName>
        <fullName evidence="9">Major facilitator superfamily (MFS) profile domain-containing protein</fullName>
    </recommendedName>
</protein>
<keyword evidence="4 6" id="KW-0472">Membrane</keyword>
<dbReference type="SUPFAM" id="SSF103473">
    <property type="entry name" value="MFS general substrate transporter"/>
    <property type="match status" value="1"/>
</dbReference>
<evidence type="ECO:0000256" key="3">
    <source>
        <dbReference type="ARBA" id="ARBA00022989"/>
    </source>
</evidence>
<feature type="transmembrane region" description="Helical" evidence="6">
    <location>
        <begin position="103"/>
        <end position="122"/>
    </location>
</feature>
<dbReference type="Gene3D" id="1.20.1250.20">
    <property type="entry name" value="MFS general substrate transporter like domains"/>
    <property type="match status" value="2"/>
</dbReference>
<feature type="transmembrane region" description="Helical" evidence="6">
    <location>
        <begin position="404"/>
        <end position="425"/>
    </location>
</feature>
<evidence type="ECO:0000256" key="5">
    <source>
        <dbReference type="SAM" id="MobiDB-lite"/>
    </source>
</evidence>
<evidence type="ECO:0000256" key="6">
    <source>
        <dbReference type="SAM" id="Phobius"/>
    </source>
</evidence>
<accession>A0ABR3HAQ0</accession>
<dbReference type="InterPro" id="IPR036259">
    <property type="entry name" value="MFS_trans_sf"/>
</dbReference>
<feature type="transmembrane region" description="Helical" evidence="6">
    <location>
        <begin position="128"/>
        <end position="149"/>
    </location>
</feature>
<name>A0ABR3HAQ0_LOXSC</name>
<feature type="transmembrane region" description="Helical" evidence="6">
    <location>
        <begin position="495"/>
        <end position="517"/>
    </location>
</feature>
<evidence type="ECO:0000256" key="1">
    <source>
        <dbReference type="ARBA" id="ARBA00004141"/>
    </source>
</evidence>
<dbReference type="Pfam" id="PF00083">
    <property type="entry name" value="Sugar_tr"/>
    <property type="match status" value="2"/>
</dbReference>
<dbReference type="PROSITE" id="PS00216">
    <property type="entry name" value="SUGAR_TRANSPORT_1"/>
    <property type="match status" value="1"/>
</dbReference>